<dbReference type="Proteomes" id="UP001295444">
    <property type="component" value="Chromosome 11"/>
</dbReference>
<dbReference type="SUPFAM" id="SSF47266">
    <property type="entry name" value="4-helical cytokines"/>
    <property type="match status" value="1"/>
</dbReference>
<evidence type="ECO:0000256" key="7">
    <source>
        <dbReference type="ARBA" id="ARBA00022902"/>
    </source>
</evidence>
<reference evidence="10" key="1">
    <citation type="submission" date="2022-03" db="EMBL/GenBank/DDBJ databases">
        <authorList>
            <person name="Alioto T."/>
            <person name="Alioto T."/>
            <person name="Gomez Garrido J."/>
        </authorList>
    </citation>
    <scope>NUCLEOTIDE SEQUENCE</scope>
</reference>
<keyword evidence="11" id="KW-1185">Reference proteome</keyword>
<evidence type="ECO:0000313" key="10">
    <source>
        <dbReference type="EMBL" id="CAH2321535.1"/>
    </source>
</evidence>
<keyword evidence="5" id="KW-0963">Cytoplasm</keyword>
<keyword evidence="4" id="KW-0217">Developmental protein</keyword>
<dbReference type="InterPro" id="IPR009079">
    <property type="entry name" value="4_helix_cytokine-like_core"/>
</dbReference>
<comment type="function">
    <text evidence="9">CNTF is a survival factor for various neuronal cell types. Seems to prevent the degeneration of motor axons after axotomy.</text>
</comment>
<dbReference type="GO" id="GO:0070120">
    <property type="term" value="P:ciliary neurotrophic factor-mediated signaling pathway"/>
    <property type="evidence" value="ECO:0007669"/>
    <property type="project" value="InterPro"/>
</dbReference>
<name>A0AAD1WNF2_PELCU</name>
<dbReference type="GO" id="GO:0005737">
    <property type="term" value="C:cytoplasm"/>
    <property type="evidence" value="ECO:0007669"/>
    <property type="project" value="UniProtKB-SubCell"/>
</dbReference>
<evidence type="ECO:0000256" key="2">
    <source>
        <dbReference type="ARBA" id="ARBA00007988"/>
    </source>
</evidence>
<dbReference type="EMBL" id="OW240922">
    <property type="protein sequence ID" value="CAH2321535.1"/>
    <property type="molecule type" value="Genomic_DNA"/>
</dbReference>
<evidence type="ECO:0000256" key="6">
    <source>
        <dbReference type="ARBA" id="ARBA00022782"/>
    </source>
</evidence>
<evidence type="ECO:0000256" key="3">
    <source>
        <dbReference type="ARBA" id="ARBA00015150"/>
    </source>
</evidence>
<dbReference type="PANTHER" id="PTHR15196">
    <property type="entry name" value="CILIARY NEUROTROPHIC FACTOR"/>
    <property type="match status" value="1"/>
</dbReference>
<comment type="subcellular location">
    <subcellularLocation>
        <location evidence="1">Cytoplasm</location>
    </subcellularLocation>
</comment>
<dbReference type="GO" id="GO:0008083">
    <property type="term" value="F:growth factor activity"/>
    <property type="evidence" value="ECO:0007669"/>
    <property type="project" value="UniProtKB-KW"/>
</dbReference>
<sequence>MEANVPVQDPFSLVIQQLRKINADLTSLIQKYVQAQGFANLDIPRESASMDVVNWTEMTAEQRLLANLTAFLELERRLERVIEEQKELLHPQEHILHGDLHNMLGQVAALREQLEQIGEIFGLSRGNSSDTDGMEVVGGSVFDKKVRGYKVLKELSVWSIRSVRDILKIQREREKYVRESMKEAETLMERVETHIGRE</sequence>
<dbReference type="GO" id="GO:0007399">
    <property type="term" value="P:nervous system development"/>
    <property type="evidence" value="ECO:0007669"/>
    <property type="project" value="UniProtKB-KW"/>
</dbReference>
<evidence type="ECO:0000313" key="11">
    <source>
        <dbReference type="Proteomes" id="UP001295444"/>
    </source>
</evidence>
<dbReference type="PANTHER" id="PTHR15196:SF0">
    <property type="entry name" value="CILIARY NEUROTROPHIC FACTOR"/>
    <property type="match status" value="1"/>
</dbReference>
<accession>A0AAD1WNF2</accession>
<organism evidence="10 11">
    <name type="scientific">Pelobates cultripes</name>
    <name type="common">Western spadefoot toad</name>
    <dbReference type="NCBI Taxonomy" id="61616"/>
    <lineage>
        <taxon>Eukaryota</taxon>
        <taxon>Metazoa</taxon>
        <taxon>Chordata</taxon>
        <taxon>Craniata</taxon>
        <taxon>Vertebrata</taxon>
        <taxon>Euteleostomi</taxon>
        <taxon>Amphibia</taxon>
        <taxon>Batrachia</taxon>
        <taxon>Anura</taxon>
        <taxon>Pelobatoidea</taxon>
        <taxon>Pelobatidae</taxon>
        <taxon>Pelobates</taxon>
    </lineage>
</organism>
<protein>
    <recommendedName>
        <fullName evidence="3">Ciliary neurotrophic factor</fullName>
    </recommendedName>
</protein>
<dbReference type="Gene3D" id="1.20.1250.10">
    <property type="match status" value="1"/>
</dbReference>
<gene>
    <name evidence="10" type="ORF">PECUL_23A009883</name>
</gene>
<evidence type="ECO:0000256" key="4">
    <source>
        <dbReference type="ARBA" id="ARBA00022473"/>
    </source>
</evidence>
<comment type="similarity">
    <text evidence="2">Belongs to the CNTF family.</text>
</comment>
<proteinExistence type="inferred from homology"/>
<dbReference type="Pfam" id="PF01110">
    <property type="entry name" value="CNTF"/>
    <property type="match status" value="1"/>
</dbReference>
<keyword evidence="8" id="KW-0339">Growth factor</keyword>
<evidence type="ECO:0000256" key="1">
    <source>
        <dbReference type="ARBA" id="ARBA00004496"/>
    </source>
</evidence>
<keyword evidence="7" id="KW-0524">Neurogenesis</keyword>
<dbReference type="GO" id="GO:0030154">
    <property type="term" value="P:cell differentiation"/>
    <property type="evidence" value="ECO:0007669"/>
    <property type="project" value="UniProtKB-KW"/>
</dbReference>
<keyword evidence="6" id="KW-0221">Differentiation</keyword>
<evidence type="ECO:0000256" key="5">
    <source>
        <dbReference type="ARBA" id="ARBA00022490"/>
    </source>
</evidence>
<dbReference type="AlphaFoldDB" id="A0AAD1WNF2"/>
<dbReference type="GO" id="GO:0043524">
    <property type="term" value="P:negative regulation of neuron apoptotic process"/>
    <property type="evidence" value="ECO:0007669"/>
    <property type="project" value="InterPro"/>
</dbReference>
<dbReference type="GO" id="GO:0005127">
    <property type="term" value="F:ciliary neurotrophic factor receptor binding"/>
    <property type="evidence" value="ECO:0007669"/>
    <property type="project" value="InterPro"/>
</dbReference>
<evidence type="ECO:0000256" key="9">
    <source>
        <dbReference type="ARBA" id="ARBA00025427"/>
    </source>
</evidence>
<evidence type="ECO:0000256" key="8">
    <source>
        <dbReference type="ARBA" id="ARBA00023030"/>
    </source>
</evidence>
<dbReference type="InterPro" id="IPR000151">
    <property type="entry name" value="Ciliary_neurotrophic_fac_CNTF"/>
</dbReference>